<dbReference type="Proteomes" id="UP000271098">
    <property type="component" value="Unassembled WGS sequence"/>
</dbReference>
<gene>
    <name evidence="3" type="ORF">GPUH_LOCUS5232</name>
</gene>
<reference evidence="5" key="1">
    <citation type="submission" date="2016-06" db="UniProtKB">
        <authorList>
            <consortium name="WormBaseParasite"/>
        </authorList>
    </citation>
    <scope>IDENTIFICATION</scope>
</reference>
<evidence type="ECO:0000259" key="2">
    <source>
        <dbReference type="PROSITE" id="PS50003"/>
    </source>
</evidence>
<feature type="signal peptide" evidence="1">
    <location>
        <begin position="1"/>
        <end position="17"/>
    </location>
</feature>
<evidence type="ECO:0000313" key="3">
    <source>
        <dbReference type="EMBL" id="VDK49795.1"/>
    </source>
</evidence>
<reference evidence="3 4" key="2">
    <citation type="submission" date="2018-11" db="EMBL/GenBank/DDBJ databases">
        <authorList>
            <consortium name="Pathogen Informatics"/>
        </authorList>
    </citation>
    <scope>NUCLEOTIDE SEQUENCE [LARGE SCALE GENOMIC DNA]</scope>
</reference>
<dbReference type="OrthoDB" id="946068at2759"/>
<evidence type="ECO:0000256" key="1">
    <source>
        <dbReference type="SAM" id="SignalP"/>
    </source>
</evidence>
<dbReference type="PROSITE" id="PS50003">
    <property type="entry name" value="PH_DOMAIN"/>
    <property type="match status" value="1"/>
</dbReference>
<dbReference type="AlphaFoldDB" id="A0A183D941"/>
<dbReference type="WBParaSite" id="GPUH_0000523901-mRNA-1">
    <property type="protein sequence ID" value="GPUH_0000523901-mRNA-1"/>
    <property type="gene ID" value="GPUH_0000523901"/>
</dbReference>
<keyword evidence="1" id="KW-0732">Signal</keyword>
<evidence type="ECO:0000313" key="4">
    <source>
        <dbReference type="Proteomes" id="UP000271098"/>
    </source>
</evidence>
<dbReference type="InterPro" id="IPR001849">
    <property type="entry name" value="PH_domain"/>
</dbReference>
<sequence>MCIIYVACTLYVLQIACLQFDGRLKQCVEVMTPDETILLRAEDDAPNDDWYEALMSAAIPARVLRLGRPVLETEFFECAWDVNLVDRPKLRKAIANLERRENICKKNPALAGAHRLCFYPHTIILCRRGIEPAKLSDLPPSGIPPFKPSDFIDIPVSSVIIIYGTVKTAIIRGLAHLATALADATSPGGLASGALEIHFIS</sequence>
<feature type="domain" description="PH" evidence="2">
    <location>
        <begin position="1"/>
        <end position="59"/>
    </location>
</feature>
<protein>
    <submittedName>
        <fullName evidence="5">PH domain-containing protein</fullName>
    </submittedName>
</protein>
<evidence type="ECO:0000313" key="5">
    <source>
        <dbReference type="WBParaSite" id="GPUH_0000523901-mRNA-1"/>
    </source>
</evidence>
<dbReference type="EMBL" id="UYRT01010819">
    <property type="protein sequence ID" value="VDK49795.1"/>
    <property type="molecule type" value="Genomic_DNA"/>
</dbReference>
<accession>A0A183D941</accession>
<name>A0A183D941_9BILA</name>
<keyword evidence="4" id="KW-1185">Reference proteome</keyword>
<proteinExistence type="predicted"/>
<organism evidence="5">
    <name type="scientific">Gongylonema pulchrum</name>
    <dbReference type="NCBI Taxonomy" id="637853"/>
    <lineage>
        <taxon>Eukaryota</taxon>
        <taxon>Metazoa</taxon>
        <taxon>Ecdysozoa</taxon>
        <taxon>Nematoda</taxon>
        <taxon>Chromadorea</taxon>
        <taxon>Rhabditida</taxon>
        <taxon>Spirurina</taxon>
        <taxon>Spiruromorpha</taxon>
        <taxon>Spiruroidea</taxon>
        <taxon>Gongylonematidae</taxon>
        <taxon>Gongylonema</taxon>
    </lineage>
</organism>
<feature type="chain" id="PRO_5043138645" evidence="1">
    <location>
        <begin position="18"/>
        <end position="201"/>
    </location>
</feature>